<dbReference type="RefSeq" id="WP_143987117.1">
    <property type="nucleotide sequence ID" value="NZ_CP041692.1"/>
</dbReference>
<organism evidence="1 2">
    <name type="scientific">Microlunatus elymi</name>
    <dbReference type="NCBI Taxonomy" id="2596828"/>
    <lineage>
        <taxon>Bacteria</taxon>
        <taxon>Bacillati</taxon>
        <taxon>Actinomycetota</taxon>
        <taxon>Actinomycetes</taxon>
        <taxon>Propionibacteriales</taxon>
        <taxon>Propionibacteriaceae</taxon>
        <taxon>Microlunatus</taxon>
    </lineage>
</organism>
<sequence>MLTVEKTADRIKQLFDVSPGVSLTGAAAGRLSEELSVASVVIVTAASPVAEELSEGRCRADNE</sequence>
<dbReference type="KEGG" id="mik:FOE78_15570"/>
<dbReference type="Proteomes" id="UP000319263">
    <property type="component" value="Chromosome"/>
</dbReference>
<reference evidence="1 2" key="1">
    <citation type="submission" date="2019-07" db="EMBL/GenBank/DDBJ databases">
        <title>Microlunatus dokdonensis sp. nov. isolated from the rhizospheric soil of the wild plant Elymus tsukushiensis.</title>
        <authorList>
            <person name="Ghim S.-Y."/>
            <person name="Hwang Y.-J."/>
            <person name="Son J.-S."/>
            <person name="Shin J.-H."/>
        </authorList>
    </citation>
    <scope>NUCLEOTIDE SEQUENCE [LARGE SCALE GENOMIC DNA]</scope>
    <source>
        <strain evidence="1 2">KUDC0627</strain>
    </source>
</reference>
<accession>A0A516Q165</accession>
<gene>
    <name evidence="1" type="ORF">FOE78_15570</name>
</gene>
<name>A0A516Q165_9ACTN</name>
<evidence type="ECO:0000313" key="2">
    <source>
        <dbReference type="Proteomes" id="UP000319263"/>
    </source>
</evidence>
<dbReference type="AlphaFoldDB" id="A0A516Q165"/>
<keyword evidence="2" id="KW-1185">Reference proteome</keyword>
<dbReference type="EMBL" id="CP041692">
    <property type="protein sequence ID" value="QDP97156.1"/>
    <property type="molecule type" value="Genomic_DNA"/>
</dbReference>
<evidence type="ECO:0000313" key="1">
    <source>
        <dbReference type="EMBL" id="QDP97156.1"/>
    </source>
</evidence>
<proteinExistence type="predicted"/>
<protein>
    <submittedName>
        <fullName evidence="1">Uncharacterized protein</fullName>
    </submittedName>
</protein>